<organism evidence="1 2">
    <name type="scientific">Pyrenophora tritici-repentis (strain Pt-1C-BFP)</name>
    <name type="common">Wheat tan spot fungus</name>
    <name type="synonym">Drechslera tritici-repentis</name>
    <dbReference type="NCBI Taxonomy" id="426418"/>
    <lineage>
        <taxon>Eukaryota</taxon>
        <taxon>Fungi</taxon>
        <taxon>Dikarya</taxon>
        <taxon>Ascomycota</taxon>
        <taxon>Pezizomycotina</taxon>
        <taxon>Dothideomycetes</taxon>
        <taxon>Pleosporomycetidae</taxon>
        <taxon>Pleosporales</taxon>
        <taxon>Pleosporineae</taxon>
        <taxon>Pleosporaceae</taxon>
        <taxon>Pyrenophora</taxon>
    </lineage>
</organism>
<sequence length="52" mass="5684">MADAPQVAYNHSDLQVDQSDEQPTLAYSYNSSKGLLLQSSNMGKAMELCYGI</sequence>
<gene>
    <name evidence="1" type="ORF">PTRG_10206</name>
</gene>
<accession>B2WK17</accession>
<evidence type="ECO:0000313" key="2">
    <source>
        <dbReference type="Proteomes" id="UP000001471"/>
    </source>
</evidence>
<dbReference type="InParanoid" id="B2WK17"/>
<dbReference type="AlphaFoldDB" id="B2WK17"/>
<name>B2WK17_PYRTR</name>
<dbReference type="Proteomes" id="UP000001471">
    <property type="component" value="Unassembled WGS sequence"/>
</dbReference>
<reference evidence="2" key="1">
    <citation type="journal article" date="2013" name="G3 (Bethesda)">
        <title>Comparative genomics of a plant-pathogenic fungus, Pyrenophora tritici-repentis, reveals transduplication and the impact of repeat elements on pathogenicity and population divergence.</title>
        <authorList>
            <person name="Manning V.A."/>
            <person name="Pandelova I."/>
            <person name="Dhillon B."/>
            <person name="Wilhelm L.J."/>
            <person name="Goodwin S.B."/>
            <person name="Berlin A.M."/>
            <person name="Figueroa M."/>
            <person name="Freitag M."/>
            <person name="Hane J.K."/>
            <person name="Henrissat B."/>
            <person name="Holman W.H."/>
            <person name="Kodira C.D."/>
            <person name="Martin J."/>
            <person name="Oliver R.P."/>
            <person name="Robbertse B."/>
            <person name="Schackwitz W."/>
            <person name="Schwartz D.C."/>
            <person name="Spatafora J.W."/>
            <person name="Turgeon B.G."/>
            <person name="Yandava C."/>
            <person name="Young S."/>
            <person name="Zhou S."/>
            <person name="Zeng Q."/>
            <person name="Grigoriev I.V."/>
            <person name="Ma L.-J."/>
            <person name="Ciuffetti L.M."/>
        </authorList>
    </citation>
    <scope>NUCLEOTIDE SEQUENCE [LARGE SCALE GENOMIC DNA]</scope>
    <source>
        <strain evidence="2">Pt-1C-BFP</strain>
    </source>
</reference>
<dbReference type="HOGENOM" id="CLU_3088341_0_0_1"/>
<protein>
    <submittedName>
        <fullName evidence="1">Uncharacterized protein</fullName>
    </submittedName>
</protein>
<evidence type="ECO:0000313" key="1">
    <source>
        <dbReference type="EMBL" id="EDU43257.1"/>
    </source>
</evidence>
<dbReference type="EMBL" id="DS231627">
    <property type="protein sequence ID" value="EDU43257.1"/>
    <property type="molecule type" value="Genomic_DNA"/>
</dbReference>
<proteinExistence type="predicted"/>